<keyword evidence="5" id="KW-0762">Sugar transport</keyword>
<dbReference type="Gene3D" id="3.30.1340.10">
    <property type="entry name" value="HPr-like"/>
    <property type="match status" value="1"/>
</dbReference>
<accession>A0ABY6YYC7</accession>
<dbReference type="InterPro" id="IPR001020">
    <property type="entry name" value="PTS_HPr_His_P_site"/>
</dbReference>
<dbReference type="CDD" id="cd00367">
    <property type="entry name" value="PTS-HPr_like"/>
    <property type="match status" value="1"/>
</dbReference>
<keyword evidence="6" id="KW-0598">Phosphotransferase system</keyword>
<keyword evidence="5" id="KW-0813">Transport</keyword>
<evidence type="ECO:0000256" key="1">
    <source>
        <dbReference type="ARBA" id="ARBA00003681"/>
    </source>
</evidence>
<dbReference type="PRINTS" id="PR00107">
    <property type="entry name" value="PHOSPHOCPHPR"/>
</dbReference>
<comment type="function">
    <text evidence="1">General (non sugar-specific) component of the phosphoenolpyruvate-dependent sugar phosphotransferase system (sugar PTS). This major carbohydrate active-transport system catalyzes the phosphorylation of incoming sugar substrates concomitantly with their translocation across the cell membrane. The phosphoryl group from phosphoenolpyruvate (PEP) is transferred to the phosphoryl carrier protein HPr by enzyme I. Phospho-HPr then transfers it to the PTS EIIA domain.</text>
</comment>
<proteinExistence type="predicted"/>
<feature type="domain" description="HPr" evidence="7">
    <location>
        <begin position="1"/>
        <end position="86"/>
    </location>
</feature>
<dbReference type="PANTHER" id="PTHR33705:SF2">
    <property type="entry name" value="PHOSPHOCARRIER PROTEIN NPR"/>
    <property type="match status" value="1"/>
</dbReference>
<dbReference type="Pfam" id="PF00381">
    <property type="entry name" value="PTS-HPr"/>
    <property type="match status" value="1"/>
</dbReference>
<evidence type="ECO:0000256" key="4">
    <source>
        <dbReference type="ARBA" id="ARBA00022490"/>
    </source>
</evidence>
<evidence type="ECO:0000256" key="6">
    <source>
        <dbReference type="ARBA" id="ARBA00022683"/>
    </source>
</evidence>
<dbReference type="PROSITE" id="PS00369">
    <property type="entry name" value="PTS_HPR_HIS"/>
    <property type="match status" value="1"/>
</dbReference>
<gene>
    <name evidence="8" type="ORF">NZD86_15280</name>
</gene>
<dbReference type="InterPro" id="IPR000032">
    <property type="entry name" value="HPr-like"/>
</dbReference>
<evidence type="ECO:0000313" key="9">
    <source>
        <dbReference type="Proteomes" id="UP001164803"/>
    </source>
</evidence>
<dbReference type="InterPro" id="IPR002114">
    <property type="entry name" value="PTS_HPr_Ser_P_site"/>
</dbReference>
<comment type="subcellular location">
    <subcellularLocation>
        <location evidence="2">Cytoplasm</location>
    </subcellularLocation>
</comment>
<dbReference type="Proteomes" id="UP001164803">
    <property type="component" value="Chromosome"/>
</dbReference>
<dbReference type="EMBL" id="CP104064">
    <property type="protein sequence ID" value="WAH35629.1"/>
    <property type="molecule type" value="Genomic_DNA"/>
</dbReference>
<keyword evidence="4" id="KW-0963">Cytoplasm</keyword>
<dbReference type="InterPro" id="IPR050399">
    <property type="entry name" value="HPr"/>
</dbReference>
<evidence type="ECO:0000313" key="8">
    <source>
        <dbReference type="EMBL" id="WAH35629.1"/>
    </source>
</evidence>
<evidence type="ECO:0000256" key="2">
    <source>
        <dbReference type="ARBA" id="ARBA00004496"/>
    </source>
</evidence>
<dbReference type="PANTHER" id="PTHR33705">
    <property type="entry name" value="PHOSPHOCARRIER PROTEIN HPR"/>
    <property type="match status" value="1"/>
</dbReference>
<evidence type="ECO:0000256" key="5">
    <source>
        <dbReference type="ARBA" id="ARBA00022597"/>
    </source>
</evidence>
<dbReference type="InterPro" id="IPR035895">
    <property type="entry name" value="HPr-like_sf"/>
</dbReference>
<name>A0ABY6YYC7_9BACL</name>
<reference evidence="8" key="1">
    <citation type="submission" date="2022-08" db="EMBL/GenBank/DDBJ databases">
        <title>Alicyclobacillus dauci DSM2870, complete genome.</title>
        <authorList>
            <person name="Wang Q."/>
            <person name="Cai R."/>
            <person name="Wang Z."/>
        </authorList>
    </citation>
    <scope>NUCLEOTIDE SEQUENCE</scope>
    <source>
        <strain evidence="8">DSM 28700</strain>
    </source>
</reference>
<keyword evidence="9" id="KW-1185">Reference proteome</keyword>
<dbReference type="PROSITE" id="PS00589">
    <property type="entry name" value="PTS_HPR_SER"/>
    <property type="match status" value="1"/>
</dbReference>
<dbReference type="SUPFAM" id="SSF55594">
    <property type="entry name" value="HPr-like"/>
    <property type="match status" value="1"/>
</dbReference>
<dbReference type="RefSeq" id="WP_268042912.1">
    <property type="nucleotide sequence ID" value="NZ_CP104064.1"/>
</dbReference>
<protein>
    <recommendedName>
        <fullName evidence="3">Phosphocarrier protein HPr</fullName>
    </recommendedName>
</protein>
<evidence type="ECO:0000256" key="3">
    <source>
        <dbReference type="ARBA" id="ARBA00020422"/>
    </source>
</evidence>
<dbReference type="NCBIfam" id="TIGR01003">
    <property type="entry name" value="PTS_HPr_family"/>
    <property type="match status" value="1"/>
</dbReference>
<sequence length="86" mass="9381">MQEKTLVIKNSTGLHARPASMLVNKARAFESRVTLEKDGKTVDAKSILGIMGMAISQGSTVTIRAEGTDEEKAIEELATYLEQLEE</sequence>
<organism evidence="8 9">
    <name type="scientific">Alicyclobacillus dauci</name>
    <dbReference type="NCBI Taxonomy" id="1475485"/>
    <lineage>
        <taxon>Bacteria</taxon>
        <taxon>Bacillati</taxon>
        <taxon>Bacillota</taxon>
        <taxon>Bacilli</taxon>
        <taxon>Bacillales</taxon>
        <taxon>Alicyclobacillaceae</taxon>
        <taxon>Alicyclobacillus</taxon>
    </lineage>
</organism>
<dbReference type="PROSITE" id="PS51350">
    <property type="entry name" value="PTS_HPR_DOM"/>
    <property type="match status" value="1"/>
</dbReference>
<evidence type="ECO:0000259" key="7">
    <source>
        <dbReference type="PROSITE" id="PS51350"/>
    </source>
</evidence>